<dbReference type="GO" id="GO:0071949">
    <property type="term" value="F:FAD binding"/>
    <property type="evidence" value="ECO:0007669"/>
    <property type="project" value="InterPro"/>
</dbReference>
<evidence type="ECO:0000256" key="3">
    <source>
        <dbReference type="ARBA" id="ARBA00022630"/>
    </source>
</evidence>
<dbReference type="GO" id="GO:0016491">
    <property type="term" value="F:oxidoreductase activity"/>
    <property type="evidence" value="ECO:0007669"/>
    <property type="project" value="UniProtKB-KW"/>
</dbReference>
<feature type="domain" description="FAD-binding PCMH-type" evidence="6">
    <location>
        <begin position="40"/>
        <end position="208"/>
    </location>
</feature>
<name>A0A7G6YC36_9MICO</name>
<keyword evidence="3" id="KW-0285">Flavoprotein</keyword>
<dbReference type="RefSeq" id="WP_185275494.1">
    <property type="nucleotide sequence ID" value="NZ_CP043641.1"/>
</dbReference>
<dbReference type="InterPro" id="IPR016167">
    <property type="entry name" value="FAD-bd_PCMH_sub1"/>
</dbReference>
<evidence type="ECO:0000256" key="2">
    <source>
        <dbReference type="ARBA" id="ARBA00005466"/>
    </source>
</evidence>
<dbReference type="Gene3D" id="3.40.462.20">
    <property type="match status" value="1"/>
</dbReference>
<proteinExistence type="inferred from homology"/>
<organism evidence="7 8">
    <name type="scientific">Leifsonia shinshuensis</name>
    <dbReference type="NCBI Taxonomy" id="150026"/>
    <lineage>
        <taxon>Bacteria</taxon>
        <taxon>Bacillati</taxon>
        <taxon>Actinomycetota</taxon>
        <taxon>Actinomycetes</taxon>
        <taxon>Micrococcales</taxon>
        <taxon>Microbacteriaceae</taxon>
        <taxon>Leifsonia</taxon>
    </lineage>
</organism>
<dbReference type="InterPro" id="IPR006094">
    <property type="entry name" value="Oxid_FAD_bind_N"/>
</dbReference>
<dbReference type="KEGG" id="lse:F1C12_13570"/>
<sequence length="456" mass="47561">MGIEIEAGAVARLRDRVHGTVYLRGEEGLAAEVACFNPTVRHDPDVVVAVADEEDVAQAVRFAREQGLPVRVQATGHGSEAPIAGGLIVSTRALDAIDVDAASRLVRLGAGVRWAPVIAAAAEFGLAPVTGSSTSVGAVGYTLGGGLGPLARTHGFTADWVRGFRVVTAEGEIVTADAESHPELFWALRGGKGGLGVVTEMTLELVPLTTLYAGSVFFEGDAIEPAFRAWVDWAGALGEEATTSVVLLRIPDVEGPPPPLRGRTVLSVRFAYPGDAAEGERLFAPIRAAAPVFLDFVGVIPTTAVATIHNDPEEGSPAWIRGFMLDDFDAADGDALFDVAGPHVDSPFLALEIRQLGGAARRDTDDGTAVGGRDSGYTLSAIAADPATFDSAAPAAAEAITRALQHRISAITNVNWAADLTDPAVFAGAWPADVRTRLTEARATYDPERVFAFGPA</sequence>
<dbReference type="Proteomes" id="UP000515511">
    <property type="component" value="Chromosome"/>
</dbReference>
<comment type="similarity">
    <text evidence="2">Belongs to the oxygen-dependent FAD-linked oxidoreductase family.</text>
</comment>
<dbReference type="PANTHER" id="PTHR42973:SF39">
    <property type="entry name" value="FAD-BINDING PCMH-TYPE DOMAIN-CONTAINING PROTEIN"/>
    <property type="match status" value="1"/>
</dbReference>
<dbReference type="PROSITE" id="PS51387">
    <property type="entry name" value="FAD_PCMH"/>
    <property type="match status" value="1"/>
</dbReference>
<dbReference type="InterPro" id="IPR050416">
    <property type="entry name" value="FAD-linked_Oxidoreductase"/>
</dbReference>
<gene>
    <name evidence="7" type="ORF">F1C12_13570</name>
</gene>
<dbReference type="AlphaFoldDB" id="A0A7G6YC36"/>
<dbReference type="SUPFAM" id="SSF56176">
    <property type="entry name" value="FAD-binding/transporter-associated domain-like"/>
    <property type="match status" value="1"/>
</dbReference>
<evidence type="ECO:0000256" key="1">
    <source>
        <dbReference type="ARBA" id="ARBA00001974"/>
    </source>
</evidence>
<evidence type="ECO:0000256" key="4">
    <source>
        <dbReference type="ARBA" id="ARBA00022827"/>
    </source>
</evidence>
<comment type="cofactor">
    <cofactor evidence="1">
        <name>FAD</name>
        <dbReference type="ChEBI" id="CHEBI:57692"/>
    </cofactor>
</comment>
<evidence type="ECO:0000313" key="7">
    <source>
        <dbReference type="EMBL" id="QNE36051.1"/>
    </source>
</evidence>
<dbReference type="PROSITE" id="PS00862">
    <property type="entry name" value="OX2_COVAL_FAD"/>
    <property type="match status" value="1"/>
</dbReference>
<evidence type="ECO:0000256" key="5">
    <source>
        <dbReference type="ARBA" id="ARBA00023002"/>
    </source>
</evidence>
<keyword evidence="5" id="KW-0560">Oxidoreductase</keyword>
<dbReference type="InterPro" id="IPR016166">
    <property type="entry name" value="FAD-bd_PCMH"/>
</dbReference>
<evidence type="ECO:0000259" key="6">
    <source>
        <dbReference type="PROSITE" id="PS51387"/>
    </source>
</evidence>
<dbReference type="Gene3D" id="3.30.43.10">
    <property type="entry name" value="Uridine Diphospho-n-acetylenolpyruvylglucosamine Reductase, domain 2"/>
    <property type="match status" value="1"/>
</dbReference>
<dbReference type="PANTHER" id="PTHR42973">
    <property type="entry name" value="BINDING OXIDOREDUCTASE, PUTATIVE (AFU_ORTHOLOGUE AFUA_1G17690)-RELATED"/>
    <property type="match status" value="1"/>
</dbReference>
<dbReference type="Pfam" id="PF01565">
    <property type="entry name" value="FAD_binding_4"/>
    <property type="match status" value="1"/>
</dbReference>
<keyword evidence="4" id="KW-0274">FAD</keyword>
<dbReference type="InterPro" id="IPR036318">
    <property type="entry name" value="FAD-bd_PCMH-like_sf"/>
</dbReference>
<dbReference type="EMBL" id="CP043641">
    <property type="protein sequence ID" value="QNE36051.1"/>
    <property type="molecule type" value="Genomic_DNA"/>
</dbReference>
<reference evidence="8" key="1">
    <citation type="submission" date="2019-09" db="EMBL/GenBank/DDBJ databases">
        <title>Antimicrobial potential of Antarctic Bacteria.</title>
        <authorList>
            <person name="Benaud N."/>
            <person name="Edwards R.J."/>
            <person name="Ferrari B.C."/>
        </authorList>
    </citation>
    <scope>NUCLEOTIDE SEQUENCE [LARGE SCALE GENOMIC DNA]</scope>
    <source>
        <strain evidence="8">INR9</strain>
    </source>
</reference>
<dbReference type="InterPro" id="IPR016169">
    <property type="entry name" value="FAD-bd_PCMH_sub2"/>
</dbReference>
<dbReference type="InterPro" id="IPR006093">
    <property type="entry name" value="Oxy_OxRdtase_FAD_BS"/>
</dbReference>
<accession>A0A7G6YC36</accession>
<evidence type="ECO:0000313" key="8">
    <source>
        <dbReference type="Proteomes" id="UP000515511"/>
    </source>
</evidence>
<dbReference type="Gene3D" id="3.30.465.10">
    <property type="match status" value="1"/>
</dbReference>
<protein>
    <submittedName>
        <fullName evidence="7">FAD-binding oxidoreductase</fullName>
    </submittedName>
</protein>